<dbReference type="InterPro" id="IPR023213">
    <property type="entry name" value="CAT-like_dom_sf"/>
</dbReference>
<dbReference type="RefSeq" id="WP_229537313.1">
    <property type="nucleotide sequence ID" value="NZ_JAJHJB010000066.1"/>
</dbReference>
<evidence type="ECO:0000313" key="2">
    <source>
        <dbReference type="Proteomes" id="UP001165492"/>
    </source>
</evidence>
<dbReference type="SUPFAM" id="SSF52777">
    <property type="entry name" value="CoA-dependent acyltransferases"/>
    <property type="match status" value="2"/>
</dbReference>
<accession>A0ABS8HZ42</accession>
<evidence type="ECO:0000313" key="1">
    <source>
        <dbReference type="EMBL" id="MCC5468425.1"/>
    </source>
</evidence>
<gene>
    <name evidence="1" type="ORF">LMF89_24110</name>
</gene>
<dbReference type="Gene3D" id="3.30.559.10">
    <property type="entry name" value="Chloramphenicol acetyltransferase-like domain"/>
    <property type="match status" value="1"/>
</dbReference>
<dbReference type="EMBL" id="JAJHJB010000066">
    <property type="protein sequence ID" value="MCC5468425.1"/>
    <property type="molecule type" value="Genomic_DNA"/>
</dbReference>
<protein>
    <recommendedName>
        <fullName evidence="3">Alcohol acetyltransferase</fullName>
    </recommendedName>
</protein>
<name>A0ABS8HZ42_9FIRM</name>
<dbReference type="Proteomes" id="UP001165492">
    <property type="component" value="Unassembled WGS sequence"/>
</dbReference>
<organism evidence="1 2">
    <name type="scientific">Pelosinus baikalensis</name>
    <dbReference type="NCBI Taxonomy" id="2892015"/>
    <lineage>
        <taxon>Bacteria</taxon>
        <taxon>Bacillati</taxon>
        <taxon>Bacillota</taxon>
        <taxon>Negativicutes</taxon>
        <taxon>Selenomonadales</taxon>
        <taxon>Sporomusaceae</taxon>
        <taxon>Pelosinus</taxon>
    </lineage>
</organism>
<dbReference type="PANTHER" id="PTHR28037:SF1">
    <property type="entry name" value="ALCOHOL O-ACETYLTRANSFERASE 1-RELATED"/>
    <property type="match status" value="1"/>
</dbReference>
<dbReference type="PANTHER" id="PTHR28037">
    <property type="entry name" value="ALCOHOL O-ACETYLTRANSFERASE 1-RELATED"/>
    <property type="match status" value="1"/>
</dbReference>
<comment type="caution">
    <text evidence="1">The sequence shown here is derived from an EMBL/GenBank/DDBJ whole genome shotgun (WGS) entry which is preliminary data.</text>
</comment>
<keyword evidence="2" id="KW-1185">Reference proteome</keyword>
<sequence length="429" mass="48167">MKKIPMCFPVVAQDGINYLIGKYLANSQISCVLRLKGKINETMLKQAVRLSLDVEPILGCRLIENDNNPVWELRDDLDEIELCSVIETDAVDVELQKIIGARYEFVSDCQVKVRVLRAESDIICVKINHACSDAGGLKQYLNLLTSIYDLLFEGQQYVVQSRSSYSRGQDQILRIPNVANIVGEIAKTGVNPSRPTVAFPCNPGENKEQAFILKKLYLVDKIADYARKNDATVNDVLLTAFNRALSKMAKIENKTISVYITMDLRRYLTDRKTETICNLSAMLPVMISNDSTESFDATLSKLVIETRKLKSNNSGIKSAYLLEMAHAKLSFKDGSIRFQQRRKQTSMTQLCIPTFSNVGIIAKETMKFGLLEVAECYIVGPAAFSPDFGMVASTYKNTITLAVNFFQSTMQKETIEQFIDAMLNELPTY</sequence>
<dbReference type="Gene3D" id="3.30.559.30">
    <property type="entry name" value="Nonribosomal peptide synthetase, condensation domain"/>
    <property type="match status" value="1"/>
</dbReference>
<dbReference type="InterPro" id="IPR052058">
    <property type="entry name" value="Alcohol_O-acetyltransferase"/>
</dbReference>
<evidence type="ECO:0008006" key="3">
    <source>
        <dbReference type="Google" id="ProtNLM"/>
    </source>
</evidence>
<reference evidence="1" key="1">
    <citation type="submission" date="2021-11" db="EMBL/GenBank/DDBJ databases">
        <title>Description of a new species Pelosinus isolated from the bottom sediments of Lake Baikal.</title>
        <authorList>
            <person name="Zakharyuk A."/>
        </authorList>
    </citation>
    <scope>NUCLEOTIDE SEQUENCE</scope>
    <source>
        <strain evidence="1">Bkl1</strain>
    </source>
</reference>
<proteinExistence type="predicted"/>